<keyword evidence="3" id="KW-1185">Reference proteome</keyword>
<name>A0A3S3SNW5_9BACI</name>
<dbReference type="Proteomes" id="UP000288024">
    <property type="component" value="Unassembled WGS sequence"/>
</dbReference>
<comment type="caution">
    <text evidence="2">The sequence shown here is derived from an EMBL/GenBank/DDBJ whole genome shotgun (WGS) entry which is preliminary data.</text>
</comment>
<proteinExistence type="predicted"/>
<dbReference type="InterPro" id="IPR024301">
    <property type="entry name" value="Amidase_6"/>
</dbReference>
<feature type="domain" description="Putative amidase" evidence="1">
    <location>
        <begin position="130"/>
        <end position="282"/>
    </location>
</feature>
<dbReference type="RefSeq" id="WP_127736559.1">
    <property type="nucleotide sequence ID" value="NZ_CAJCKN010000070.1"/>
</dbReference>
<dbReference type="PANTHER" id="PTHR40032:SF1">
    <property type="entry name" value="EXPORTED PROTEIN"/>
    <property type="match status" value="1"/>
</dbReference>
<gene>
    <name evidence="2" type="ORF">EM808_04710</name>
</gene>
<reference evidence="2 3" key="1">
    <citation type="submission" date="2019-01" db="EMBL/GenBank/DDBJ databases">
        <title>Bacillus sp. M5HDSG1-1, whole genome shotgun sequence.</title>
        <authorList>
            <person name="Tuo L."/>
        </authorList>
    </citation>
    <scope>NUCLEOTIDE SEQUENCE [LARGE SCALE GENOMIC DNA]</scope>
    <source>
        <strain evidence="2 3">M5HDSG1-1</strain>
    </source>
</reference>
<evidence type="ECO:0000313" key="3">
    <source>
        <dbReference type="Proteomes" id="UP000288024"/>
    </source>
</evidence>
<protein>
    <recommendedName>
        <fullName evidence="1">Putative amidase domain-containing protein</fullName>
    </recommendedName>
</protein>
<dbReference type="PANTHER" id="PTHR40032">
    <property type="entry name" value="EXPORTED PROTEIN-RELATED"/>
    <property type="match status" value="1"/>
</dbReference>
<organism evidence="2 3">
    <name type="scientific">Niallia taxi</name>
    <dbReference type="NCBI Taxonomy" id="2499688"/>
    <lineage>
        <taxon>Bacteria</taxon>
        <taxon>Bacillati</taxon>
        <taxon>Bacillota</taxon>
        <taxon>Bacilli</taxon>
        <taxon>Bacillales</taxon>
        <taxon>Bacillaceae</taxon>
        <taxon>Niallia</taxon>
    </lineage>
</organism>
<evidence type="ECO:0000313" key="2">
    <source>
        <dbReference type="EMBL" id="RVT67779.1"/>
    </source>
</evidence>
<dbReference type="EMBL" id="RZTZ01000001">
    <property type="protein sequence ID" value="RVT67779.1"/>
    <property type="molecule type" value="Genomic_DNA"/>
</dbReference>
<evidence type="ECO:0000259" key="1">
    <source>
        <dbReference type="Pfam" id="PF12671"/>
    </source>
</evidence>
<dbReference type="AlphaFoldDB" id="A0A3S3SNW5"/>
<accession>A0A3S3SNW5</accession>
<dbReference type="Pfam" id="PF12671">
    <property type="entry name" value="Amidase_6"/>
    <property type="match status" value="1"/>
</dbReference>
<sequence>MRTQLLELLEKRMQQCVADGRGPVLDDKFERKTRLFERRNSAIVNVKARGNIQVINSQEDTEEVDYKVHLQYFIKQKDHFYVEEEIENRRGIFYKGILIEDKEILISPQDDLMRDLSLFDAQSDEVRYTYDRRKAVQYAEKWWNSYNPAYHQFEVDCTNYISQCVRAGGAPMRGYPNRGNGWWMQNNSWSYSWAVANAFPRYLEASKQGLRAKVVGDVSQLKLGDVICYDFEGDGKYNHTTIVTAKDGNGEPLVNAHTYNSRMRYWAYEDSTAYTPNIKYRFFSIIDGQ</sequence>